<sequence>MSDSEELYALPQFRDRLRSNGALRVSKAVAHDVAGVVYHHRGARVPGHEATFVWEGDRFSIEVDAVGDRHAWVVFDDGAGWDAFVGRLAGGPPFVAWMCDAEFETDEADVMSDKAEAMSYGRFSFGCYLHDASTWRQKVRRASMSTAPFFLSRPDGRTVVPDRAETQGDAVPPELRGEDPPAHLGIRRASIGRG</sequence>
<dbReference type="AlphaFoldDB" id="A0A6B9F3S1"/>
<gene>
    <name evidence="2" type="ORF">EI982_03735</name>
</gene>
<reference evidence="2 3" key="1">
    <citation type="submission" date="2018-12" db="EMBL/GenBank/DDBJ databases">
        <title>Complete genome sequence of Haloplanus rallus MBLA0036.</title>
        <authorList>
            <person name="Nam Y.-d."/>
            <person name="Kang J."/>
            <person name="Chung W.-H."/>
            <person name="Park Y.S."/>
        </authorList>
    </citation>
    <scope>NUCLEOTIDE SEQUENCE [LARGE SCALE GENOMIC DNA]</scope>
    <source>
        <strain evidence="2 3">MBLA0036</strain>
    </source>
</reference>
<evidence type="ECO:0000313" key="3">
    <source>
        <dbReference type="Proteomes" id="UP000428325"/>
    </source>
</evidence>
<dbReference type="OrthoDB" id="350085at2157"/>
<evidence type="ECO:0000256" key="1">
    <source>
        <dbReference type="SAM" id="MobiDB-lite"/>
    </source>
</evidence>
<protein>
    <submittedName>
        <fullName evidence="2">Uncharacterized protein</fullName>
    </submittedName>
</protein>
<keyword evidence="3" id="KW-1185">Reference proteome</keyword>
<organism evidence="2 3">
    <name type="scientific">Haloplanus rallus</name>
    <dbReference type="NCBI Taxonomy" id="1816183"/>
    <lineage>
        <taxon>Archaea</taxon>
        <taxon>Methanobacteriati</taxon>
        <taxon>Methanobacteriota</taxon>
        <taxon>Stenosarchaea group</taxon>
        <taxon>Halobacteria</taxon>
        <taxon>Halobacteriales</taxon>
        <taxon>Haloferacaceae</taxon>
        <taxon>Haloplanus</taxon>
    </lineage>
</organism>
<dbReference type="EMBL" id="CP034345">
    <property type="protein sequence ID" value="QGX93952.1"/>
    <property type="molecule type" value="Genomic_DNA"/>
</dbReference>
<dbReference type="Proteomes" id="UP000428325">
    <property type="component" value="Chromosome"/>
</dbReference>
<accession>A0A6B9F3S1</accession>
<dbReference type="GeneID" id="99245497"/>
<evidence type="ECO:0000313" key="2">
    <source>
        <dbReference type="EMBL" id="QGX93952.1"/>
    </source>
</evidence>
<name>A0A6B9F3S1_9EURY</name>
<proteinExistence type="predicted"/>
<dbReference type="RefSeq" id="WP_157688189.1">
    <property type="nucleotide sequence ID" value="NZ_CP034345.1"/>
</dbReference>
<feature type="region of interest" description="Disordered" evidence="1">
    <location>
        <begin position="158"/>
        <end position="194"/>
    </location>
</feature>
<dbReference type="KEGG" id="hra:EI982_03735"/>